<accession>A0A2C9WK48</accession>
<dbReference type="OMA" id="PQFLIFH"/>
<dbReference type="InterPro" id="IPR013083">
    <property type="entry name" value="Znf_RING/FYVE/PHD"/>
</dbReference>
<evidence type="ECO:0000256" key="11">
    <source>
        <dbReference type="SAM" id="MobiDB-lite"/>
    </source>
</evidence>
<proteinExistence type="inferred from homology"/>
<dbReference type="Pfam" id="PF00443">
    <property type="entry name" value="UCH"/>
    <property type="match status" value="1"/>
</dbReference>
<dbReference type="CDD" id="cd02669">
    <property type="entry name" value="Peptidase_C19M"/>
    <property type="match status" value="1"/>
</dbReference>
<dbReference type="PANTHER" id="PTHR21646:SF16">
    <property type="entry name" value="U4_U6.U5 TRI-SNRNP-ASSOCIATED PROTEIN 2"/>
    <property type="match status" value="1"/>
</dbReference>
<evidence type="ECO:0000259" key="12">
    <source>
        <dbReference type="PROSITE" id="PS50235"/>
    </source>
</evidence>
<keyword evidence="7" id="KW-0862">Zinc</keyword>
<dbReference type="SUPFAM" id="SSF57850">
    <property type="entry name" value="RING/U-box"/>
    <property type="match status" value="1"/>
</dbReference>
<reference evidence="15" key="1">
    <citation type="journal article" date="2016" name="Nat. Biotechnol.">
        <title>Sequencing wild and cultivated cassava and related species reveals extensive interspecific hybridization and genetic diversity.</title>
        <authorList>
            <person name="Bredeson J.V."/>
            <person name="Lyons J.B."/>
            <person name="Prochnik S.E."/>
            <person name="Wu G.A."/>
            <person name="Ha C.M."/>
            <person name="Edsinger-Gonzales E."/>
            <person name="Grimwood J."/>
            <person name="Schmutz J."/>
            <person name="Rabbi I.Y."/>
            <person name="Egesi C."/>
            <person name="Nauluvula P."/>
            <person name="Lebot V."/>
            <person name="Ndunguru J."/>
            <person name="Mkamilo G."/>
            <person name="Bart R.S."/>
            <person name="Setter T.L."/>
            <person name="Gleadow R.M."/>
            <person name="Kulakow P."/>
            <person name="Ferguson M.E."/>
            <person name="Rounsley S."/>
            <person name="Rokhsar D.S."/>
        </authorList>
    </citation>
    <scope>NUCLEOTIDE SEQUENCE [LARGE SCALE GENOMIC DNA]</scope>
    <source>
        <strain evidence="15">cv. AM560-2</strain>
    </source>
</reference>
<dbReference type="Gene3D" id="3.30.40.10">
    <property type="entry name" value="Zinc/RING finger domain, C3HC4 (zinc finger)"/>
    <property type="match status" value="1"/>
</dbReference>
<evidence type="ECO:0000256" key="4">
    <source>
        <dbReference type="ARBA" id="ARBA00022723"/>
    </source>
</evidence>
<dbReference type="PROSITE" id="PS50271">
    <property type="entry name" value="ZF_UBP"/>
    <property type="match status" value="1"/>
</dbReference>
<dbReference type="GO" id="GO:0005681">
    <property type="term" value="C:spliceosomal complex"/>
    <property type="evidence" value="ECO:0007669"/>
    <property type="project" value="UniProtKB-KW"/>
</dbReference>
<feature type="compositionally biased region" description="Basic and acidic residues" evidence="11">
    <location>
        <begin position="94"/>
        <end position="106"/>
    </location>
</feature>
<sequence length="561" mass="65001">MKTTREDNNMESGKGATKRQRMVEHNSPSLVMDNPLVPYNDVDDEDDDERREYSNLSGAGKHGQGIVGNVFQDPGEEDDDDDDDNGDGQGSNQENRRSQIEPREDCPYLDTVNRQVLDFDFEKFCSVSLSNLNVYACLVCGKYFQGRGKKSHAYTHSLEAGHHVYINLQTEKVYCLPDGYEIIDPSLDDIRHVLNPRFTRDQVEQLDKNRQWSRALDGSDYLPGMVGLNNIKETDFVNVTIQSLMRVTPLRNFFLIPENYQHCRSPLVHRFGELTRKIWHARNFKGQVSPHEFLQAVMKASKKRFRIGQQSDPVEFMAWLLNTLHADLRTSKKNNSIIYECFQGELEVVKEIPSKAIADKKENNDDQNGIQQSADGGNERDGVVTETSRMSFLMLGLDLPPPPLFKDVMEKNIIPQVPLFNILKKFDGEMVTEVVRPHVARMKYRVTRLPQYLILHMQRFKKNNFFIEKNPTLVNFPVKNLELKDYIPLPMPEENERLRSKYDLIANIVHDGKPKEGFYRVFVQRKSEELWYEMQDLHVSETLPQMVALSEAYVQIYEQQQ</sequence>
<dbReference type="AlphaFoldDB" id="A0A2C9WK48"/>
<comment type="caution">
    <text evidence="14">The sequence shown here is derived from an EMBL/GenBank/DDBJ whole genome shotgun (WGS) entry which is preliminary data.</text>
</comment>
<dbReference type="Pfam" id="PF02148">
    <property type="entry name" value="zf-UBP"/>
    <property type="match status" value="1"/>
</dbReference>
<dbReference type="InterPro" id="IPR001394">
    <property type="entry name" value="Peptidase_C19_UCH"/>
</dbReference>
<evidence type="ECO:0000256" key="5">
    <source>
        <dbReference type="ARBA" id="ARBA00022728"/>
    </source>
</evidence>
<keyword evidence="3" id="KW-0507">mRNA processing</keyword>
<evidence type="ECO:0000256" key="7">
    <source>
        <dbReference type="ARBA" id="ARBA00022833"/>
    </source>
</evidence>
<dbReference type="Gramene" id="Manes.01G126900.1.v8.1">
    <property type="protein sequence ID" value="Manes.01G126900.1.v8.1.CDS"/>
    <property type="gene ID" value="Manes.01G126900.v8.1"/>
</dbReference>
<evidence type="ECO:0008006" key="16">
    <source>
        <dbReference type="Google" id="ProtNLM"/>
    </source>
</evidence>
<keyword evidence="9" id="KW-0539">Nucleus</keyword>
<keyword evidence="15" id="KW-1185">Reference proteome</keyword>
<feature type="compositionally biased region" description="Polar residues" evidence="11">
    <location>
        <begin position="366"/>
        <end position="375"/>
    </location>
</feature>
<comment type="subcellular location">
    <subcellularLocation>
        <location evidence="1">Nucleus</location>
    </subcellularLocation>
</comment>
<dbReference type="InterPro" id="IPR038765">
    <property type="entry name" value="Papain-like_cys_pep_sf"/>
</dbReference>
<dbReference type="GO" id="GO:0008270">
    <property type="term" value="F:zinc ion binding"/>
    <property type="evidence" value="ECO:0007669"/>
    <property type="project" value="UniProtKB-KW"/>
</dbReference>
<dbReference type="SUPFAM" id="SSF54001">
    <property type="entry name" value="Cysteine proteinases"/>
    <property type="match status" value="1"/>
</dbReference>
<keyword evidence="4" id="KW-0479">Metal-binding</keyword>
<feature type="region of interest" description="Disordered" evidence="11">
    <location>
        <begin position="357"/>
        <end position="382"/>
    </location>
</feature>
<dbReference type="GO" id="GO:0000245">
    <property type="term" value="P:spliceosomal complex assembly"/>
    <property type="evidence" value="ECO:0000318"/>
    <property type="project" value="GO_Central"/>
</dbReference>
<keyword evidence="8" id="KW-0508">mRNA splicing</keyword>
<gene>
    <name evidence="14" type="ORF">MANES_01G126900v8</name>
</gene>
<dbReference type="InterPro" id="IPR028889">
    <property type="entry name" value="USP"/>
</dbReference>
<dbReference type="PROSITE" id="PS50235">
    <property type="entry name" value="USP_3"/>
    <property type="match status" value="1"/>
</dbReference>
<feature type="region of interest" description="Disordered" evidence="11">
    <location>
        <begin position="1"/>
        <end position="106"/>
    </location>
</feature>
<evidence type="ECO:0000256" key="2">
    <source>
        <dbReference type="ARBA" id="ARBA00009085"/>
    </source>
</evidence>
<evidence type="ECO:0000313" key="14">
    <source>
        <dbReference type="EMBL" id="OAY60629.1"/>
    </source>
</evidence>
<evidence type="ECO:0000256" key="8">
    <source>
        <dbReference type="ARBA" id="ARBA00023187"/>
    </source>
</evidence>
<dbReference type="STRING" id="3983.A0A2C9WK48"/>
<evidence type="ECO:0000313" key="15">
    <source>
        <dbReference type="Proteomes" id="UP000091857"/>
    </source>
</evidence>
<evidence type="ECO:0000256" key="10">
    <source>
        <dbReference type="PROSITE-ProRule" id="PRU00502"/>
    </source>
</evidence>
<dbReference type="EMBL" id="CM004387">
    <property type="protein sequence ID" value="OAY60629.1"/>
    <property type="molecule type" value="Genomic_DNA"/>
</dbReference>
<evidence type="ECO:0000256" key="3">
    <source>
        <dbReference type="ARBA" id="ARBA00022664"/>
    </source>
</evidence>
<dbReference type="GO" id="GO:0004843">
    <property type="term" value="F:cysteine-type deubiquitinase activity"/>
    <property type="evidence" value="ECO:0007669"/>
    <property type="project" value="InterPro"/>
</dbReference>
<dbReference type="InterPro" id="IPR001607">
    <property type="entry name" value="Znf_UBP"/>
</dbReference>
<keyword evidence="6 10" id="KW-0863">Zinc-finger</keyword>
<dbReference type="Proteomes" id="UP000091857">
    <property type="component" value="Chromosome 1"/>
</dbReference>
<dbReference type="FunFam" id="3.30.40.10:FF:000068">
    <property type="entry name" value="U4/U6.U5 tri-snRNP-associated protein 2"/>
    <property type="match status" value="1"/>
</dbReference>
<feature type="compositionally biased region" description="Acidic residues" evidence="11">
    <location>
        <begin position="74"/>
        <end position="86"/>
    </location>
</feature>
<dbReference type="InterPro" id="IPR033809">
    <property type="entry name" value="USP39"/>
</dbReference>
<feature type="domain" description="UBP-type" evidence="13">
    <location>
        <begin position="104"/>
        <end position="201"/>
    </location>
</feature>
<evidence type="ECO:0000256" key="9">
    <source>
        <dbReference type="ARBA" id="ARBA00023242"/>
    </source>
</evidence>
<keyword evidence="5" id="KW-0747">Spliceosome</keyword>
<evidence type="ECO:0000259" key="13">
    <source>
        <dbReference type="PROSITE" id="PS50271"/>
    </source>
</evidence>
<name>A0A2C9WK48_MANES</name>
<feature type="domain" description="USP" evidence="12">
    <location>
        <begin position="226"/>
        <end position="560"/>
    </location>
</feature>
<dbReference type="SMART" id="SM00290">
    <property type="entry name" value="ZnF_UBP"/>
    <property type="match status" value="1"/>
</dbReference>
<dbReference type="OrthoDB" id="10263353at2759"/>
<dbReference type="InterPro" id="IPR050185">
    <property type="entry name" value="Ub_carboxyl-term_hydrolase"/>
</dbReference>
<comment type="similarity">
    <text evidence="2">Belongs to the peptidase C19 family.</text>
</comment>
<dbReference type="PANTHER" id="PTHR21646">
    <property type="entry name" value="UBIQUITIN CARBOXYL-TERMINAL HYDROLASE"/>
    <property type="match status" value="1"/>
</dbReference>
<evidence type="ECO:0000256" key="1">
    <source>
        <dbReference type="ARBA" id="ARBA00004123"/>
    </source>
</evidence>
<protein>
    <recommendedName>
        <fullName evidence="16">USP domain-containing protein</fullName>
    </recommendedName>
</protein>
<dbReference type="Gene3D" id="3.90.70.10">
    <property type="entry name" value="Cysteine proteinases"/>
    <property type="match status" value="1"/>
</dbReference>
<evidence type="ECO:0000256" key="6">
    <source>
        <dbReference type="ARBA" id="ARBA00022771"/>
    </source>
</evidence>
<dbReference type="GO" id="GO:0016579">
    <property type="term" value="P:protein deubiquitination"/>
    <property type="evidence" value="ECO:0007669"/>
    <property type="project" value="InterPro"/>
</dbReference>
<organism evidence="14 15">
    <name type="scientific">Manihot esculenta</name>
    <name type="common">Cassava</name>
    <name type="synonym">Jatropha manihot</name>
    <dbReference type="NCBI Taxonomy" id="3983"/>
    <lineage>
        <taxon>Eukaryota</taxon>
        <taxon>Viridiplantae</taxon>
        <taxon>Streptophyta</taxon>
        <taxon>Embryophyta</taxon>
        <taxon>Tracheophyta</taxon>
        <taxon>Spermatophyta</taxon>
        <taxon>Magnoliopsida</taxon>
        <taxon>eudicotyledons</taxon>
        <taxon>Gunneridae</taxon>
        <taxon>Pentapetalae</taxon>
        <taxon>rosids</taxon>
        <taxon>fabids</taxon>
        <taxon>Malpighiales</taxon>
        <taxon>Euphorbiaceae</taxon>
        <taxon>Crotonoideae</taxon>
        <taxon>Manihoteae</taxon>
        <taxon>Manihot</taxon>
    </lineage>
</organism>